<dbReference type="InterPro" id="IPR038071">
    <property type="entry name" value="UROD/MetE-like_sf"/>
</dbReference>
<keyword evidence="3" id="KW-1185">Reference proteome</keyword>
<evidence type="ECO:0000313" key="2">
    <source>
        <dbReference type="EMBL" id="MPW24407.1"/>
    </source>
</evidence>
<dbReference type="Pfam" id="PF01208">
    <property type="entry name" value="URO-D"/>
    <property type="match status" value="1"/>
</dbReference>
<dbReference type="Gene3D" id="3.20.20.210">
    <property type="match status" value="1"/>
</dbReference>
<gene>
    <name evidence="2" type="ORF">GC105_01195</name>
</gene>
<dbReference type="Proteomes" id="UP000440004">
    <property type="component" value="Unassembled WGS sequence"/>
</dbReference>
<organism evidence="2 3">
    <name type="scientific">Alkalibaculum sporogenes</name>
    <dbReference type="NCBI Taxonomy" id="2655001"/>
    <lineage>
        <taxon>Bacteria</taxon>
        <taxon>Bacillati</taxon>
        <taxon>Bacillota</taxon>
        <taxon>Clostridia</taxon>
        <taxon>Eubacteriales</taxon>
        <taxon>Eubacteriaceae</taxon>
        <taxon>Alkalibaculum</taxon>
    </lineage>
</organism>
<proteinExistence type="predicted"/>
<protein>
    <submittedName>
        <fullName evidence="2">Methyltransferase</fullName>
    </submittedName>
</protein>
<dbReference type="GO" id="GO:0008168">
    <property type="term" value="F:methyltransferase activity"/>
    <property type="evidence" value="ECO:0007669"/>
    <property type="project" value="UniProtKB-KW"/>
</dbReference>
<keyword evidence="2" id="KW-0808">Transferase</keyword>
<name>A0A6A7K579_9FIRM</name>
<reference evidence="2 3" key="1">
    <citation type="submission" date="2019-10" db="EMBL/GenBank/DDBJ databases">
        <title>Alkalibaculum tamaniensis sp.nov., a new alkaliphilic acetogen, isolated on methoxylated aromatics from a mud volcano.</title>
        <authorList>
            <person name="Khomyakova M.A."/>
            <person name="Merkel A.Y."/>
            <person name="Bonch-Osmolovskaya E.A."/>
            <person name="Slobodkin A.I."/>
        </authorList>
    </citation>
    <scope>NUCLEOTIDE SEQUENCE [LARGE SCALE GENOMIC DNA]</scope>
    <source>
        <strain evidence="2 3">M08DMB</strain>
    </source>
</reference>
<dbReference type="PANTHER" id="PTHR47099">
    <property type="entry name" value="METHYLCOBAMIDE:COM METHYLTRANSFERASE MTBA"/>
    <property type="match status" value="1"/>
</dbReference>
<dbReference type="EMBL" id="WHNX01000002">
    <property type="protein sequence ID" value="MPW24407.1"/>
    <property type="molecule type" value="Genomic_DNA"/>
</dbReference>
<dbReference type="GO" id="GO:0006779">
    <property type="term" value="P:porphyrin-containing compound biosynthetic process"/>
    <property type="evidence" value="ECO:0007669"/>
    <property type="project" value="InterPro"/>
</dbReference>
<dbReference type="SUPFAM" id="SSF51726">
    <property type="entry name" value="UROD/MetE-like"/>
    <property type="match status" value="1"/>
</dbReference>
<keyword evidence="2" id="KW-0489">Methyltransferase</keyword>
<accession>A0A6A7K579</accession>
<dbReference type="InterPro" id="IPR000257">
    <property type="entry name" value="Uroporphyrinogen_deCOase"/>
</dbReference>
<evidence type="ECO:0000259" key="1">
    <source>
        <dbReference type="Pfam" id="PF01208"/>
    </source>
</evidence>
<dbReference type="PANTHER" id="PTHR47099:SF1">
    <property type="entry name" value="METHYLCOBAMIDE:COM METHYLTRANSFERASE MTBA"/>
    <property type="match status" value="1"/>
</dbReference>
<dbReference type="GO" id="GO:0032259">
    <property type="term" value="P:methylation"/>
    <property type="evidence" value="ECO:0007669"/>
    <property type="project" value="UniProtKB-KW"/>
</dbReference>
<dbReference type="AlphaFoldDB" id="A0A6A7K579"/>
<feature type="domain" description="Uroporphyrinogen decarboxylase (URO-D)" evidence="1">
    <location>
        <begin position="99"/>
        <end position="318"/>
    </location>
</feature>
<evidence type="ECO:0000313" key="3">
    <source>
        <dbReference type="Proteomes" id="UP000440004"/>
    </source>
</evidence>
<dbReference type="RefSeq" id="WP_152800864.1">
    <property type="nucleotide sequence ID" value="NZ_WHNX01000002.1"/>
</dbReference>
<comment type="caution">
    <text evidence="2">The sequence shown here is derived from an EMBL/GenBank/DDBJ whole genome shotgun (WGS) entry which is preliminary data.</text>
</comment>
<dbReference type="InterPro" id="IPR052024">
    <property type="entry name" value="Methanogen_methyltrans"/>
</dbReference>
<dbReference type="GO" id="GO:0004853">
    <property type="term" value="F:uroporphyrinogen decarboxylase activity"/>
    <property type="evidence" value="ECO:0007669"/>
    <property type="project" value="InterPro"/>
</dbReference>
<sequence length="354" mass="41437">MNKNIPPSMQPEGSFPWMLQQVPRPLGPRPIKPKENQRRVFTGEIPMWMPIWLSDNQYCWPDVVLEHPKFEQDGKDWWGTEWVWVEVAGGMMVTPGFVTVHDITKWREEMPVPDLSKVDFEGDAKLQTARYDNDRMHVFHLTEGLFERLHEAMPFEDALMAFHEEPEAVQDFMTAVADFKIELLKKVFEYYEPIDYVIYGDDWGTQRAGFFSNEMFREAIMPQTKRIWDFIHSRGKFIELHSCGLTQQYIEEIIEMGCDAWTPQDINDFDMLTEKYANKITLTVPIAGIDTATTEEEARKLVREFVDKYAPRGRIISNFIMNPDEKVTAAATDELYKYSSAFYEKLREKVTVNA</sequence>